<evidence type="ECO:0000313" key="2">
    <source>
        <dbReference type="Proteomes" id="UP000642809"/>
    </source>
</evidence>
<evidence type="ECO:0000313" key="1">
    <source>
        <dbReference type="EMBL" id="GHB35731.1"/>
    </source>
</evidence>
<accession>A0A8J3G536</accession>
<keyword evidence="2" id="KW-1185">Reference proteome</keyword>
<reference evidence="1" key="2">
    <citation type="submission" date="2020-09" db="EMBL/GenBank/DDBJ databases">
        <authorList>
            <person name="Sun Q."/>
            <person name="Kim S."/>
        </authorList>
    </citation>
    <scope>NUCLEOTIDE SEQUENCE</scope>
    <source>
        <strain evidence="1">KCTC 23224</strain>
    </source>
</reference>
<proteinExistence type="predicted"/>
<dbReference type="AlphaFoldDB" id="A0A8J3G536"/>
<comment type="caution">
    <text evidence="1">The sequence shown here is derived from an EMBL/GenBank/DDBJ whole genome shotgun (WGS) entry which is preliminary data.</text>
</comment>
<sequence>MGEYMFVAPDLYLTIEKGNLYINFSHGRYGSQKFTFRYQNRDFELIGYDQSDNFGPVVAKEISINFMTKKKLERENTFENEEEEVFKETWKNIKVDRLIKLSEIKDFRQLNVTDL</sequence>
<organism evidence="1 2">
    <name type="scientific">Mongoliitalea lutea</name>
    <dbReference type="NCBI Taxonomy" id="849756"/>
    <lineage>
        <taxon>Bacteria</taxon>
        <taxon>Pseudomonadati</taxon>
        <taxon>Bacteroidota</taxon>
        <taxon>Cytophagia</taxon>
        <taxon>Cytophagales</taxon>
        <taxon>Cyclobacteriaceae</taxon>
        <taxon>Mongoliitalea</taxon>
    </lineage>
</organism>
<dbReference type="Proteomes" id="UP000642809">
    <property type="component" value="Unassembled WGS sequence"/>
</dbReference>
<protein>
    <submittedName>
        <fullName evidence="1">Uncharacterized protein</fullName>
    </submittedName>
</protein>
<name>A0A8J3G536_9BACT</name>
<dbReference type="EMBL" id="BMYF01000008">
    <property type="protein sequence ID" value="GHB35731.1"/>
    <property type="molecule type" value="Genomic_DNA"/>
</dbReference>
<gene>
    <name evidence="1" type="ORF">GCM10008106_16530</name>
</gene>
<reference evidence="1" key="1">
    <citation type="journal article" date="2014" name="Int. J. Syst. Evol. Microbiol.">
        <title>Complete genome sequence of Corynebacterium casei LMG S-19264T (=DSM 44701T), isolated from a smear-ripened cheese.</title>
        <authorList>
            <consortium name="US DOE Joint Genome Institute (JGI-PGF)"/>
            <person name="Walter F."/>
            <person name="Albersmeier A."/>
            <person name="Kalinowski J."/>
            <person name="Ruckert C."/>
        </authorList>
    </citation>
    <scope>NUCLEOTIDE SEQUENCE</scope>
    <source>
        <strain evidence="1">KCTC 23224</strain>
    </source>
</reference>